<keyword evidence="8" id="KW-0812">Transmembrane</keyword>
<dbReference type="CDD" id="cd11065">
    <property type="entry name" value="CYP64-like"/>
    <property type="match status" value="1"/>
</dbReference>
<sequence>MVPLQDKTQSNAHETIKFILHSYFSIMLTVQLFWVAVVAVFVRLLFTGRRLKNYPPGPPTLPILGNIHLYQMPTKDAHLQFRKWADEYGPVYSLILGTKPFIVLSSAQAVKDLLDKKSALYSDRQEMYVGQILGSGGLRLLMMSFLPQGYGPTWRSFRKLVHSLLNVTTAKSYVPYQDLENKQMLYEMIAQPDQFLQSIRRYSNALTTTMVFGWRSPIYRDPKLMQLFDGFAEFAEINQTGIAALLDSFPILRKLPDFLLPVQKKAKELHKKEKDLYLSHWLKAKQDIADGSIKPCFCVGLAEAQEKEKFDDAQAAYISGTLLEAGSDTTSSTLYAFVQAMLLYPEVQAKAQDEIDKVVGQRMPTMEDEHSLQYVRACMKETLRWMPTTILGAVPHAVTQDDTYNGYLIPKGAGVLNNVWGIHMDPERHPNPRQFNPDRYQDDFQSLADAAANPDASKRDQFTFGAGRRICPGIHVAERSLFLGISRILWAFNIKPTVDKNGKPVLPDPDKLTQGFVCMPEEFPARIIPRSEEKKAQVIESWKKTEKDVLDPETKQWR</sequence>
<keyword evidence="8" id="KW-0472">Membrane</keyword>
<feature type="binding site" description="axial binding residue" evidence="6">
    <location>
        <position position="471"/>
    </location>
    <ligand>
        <name>heme</name>
        <dbReference type="ChEBI" id="CHEBI:30413"/>
    </ligand>
    <ligandPart>
        <name>Fe</name>
        <dbReference type="ChEBI" id="CHEBI:18248"/>
    </ligandPart>
</feature>
<name>A0A8H6DN74_9HYPO</name>
<dbReference type="InterPro" id="IPR036396">
    <property type="entry name" value="Cyt_P450_sf"/>
</dbReference>
<dbReference type="PROSITE" id="PS00086">
    <property type="entry name" value="CYTOCHROME_P450"/>
    <property type="match status" value="1"/>
</dbReference>
<dbReference type="AlphaFoldDB" id="A0A8H6DN74"/>
<comment type="cofactor">
    <cofactor evidence="6">
        <name>heme</name>
        <dbReference type="ChEBI" id="CHEBI:30413"/>
    </cofactor>
</comment>
<keyword evidence="8" id="KW-1133">Transmembrane helix</keyword>
<evidence type="ECO:0000313" key="9">
    <source>
        <dbReference type="EMBL" id="KAF5722895.1"/>
    </source>
</evidence>
<dbReference type="InterPro" id="IPR001128">
    <property type="entry name" value="Cyt_P450"/>
</dbReference>
<evidence type="ECO:0000256" key="3">
    <source>
        <dbReference type="ARBA" id="ARBA00023002"/>
    </source>
</evidence>
<evidence type="ECO:0000256" key="2">
    <source>
        <dbReference type="ARBA" id="ARBA00022723"/>
    </source>
</evidence>
<accession>A0A8H6DN74</accession>
<keyword evidence="10" id="KW-1185">Reference proteome</keyword>
<dbReference type="InterPro" id="IPR017972">
    <property type="entry name" value="Cyt_P450_CS"/>
</dbReference>
<evidence type="ECO:0000256" key="5">
    <source>
        <dbReference type="ARBA" id="ARBA00023033"/>
    </source>
</evidence>
<dbReference type="EMBL" id="JAAOAN010000079">
    <property type="protein sequence ID" value="KAF5722895.1"/>
    <property type="molecule type" value="Genomic_DNA"/>
</dbReference>
<dbReference type="GO" id="GO:0005506">
    <property type="term" value="F:iron ion binding"/>
    <property type="evidence" value="ECO:0007669"/>
    <property type="project" value="InterPro"/>
</dbReference>
<dbReference type="PRINTS" id="PR00463">
    <property type="entry name" value="EP450I"/>
</dbReference>
<dbReference type="InterPro" id="IPR050364">
    <property type="entry name" value="Cytochrome_P450_fung"/>
</dbReference>
<dbReference type="Proteomes" id="UP000544331">
    <property type="component" value="Unassembled WGS sequence"/>
</dbReference>
<dbReference type="InterPro" id="IPR002401">
    <property type="entry name" value="Cyt_P450_E_grp-I"/>
</dbReference>
<feature type="transmembrane region" description="Helical" evidence="8">
    <location>
        <begin position="20"/>
        <end position="46"/>
    </location>
</feature>
<dbReference type="OrthoDB" id="1103324at2759"/>
<evidence type="ECO:0000256" key="1">
    <source>
        <dbReference type="ARBA" id="ARBA00010617"/>
    </source>
</evidence>
<keyword evidence="6 7" id="KW-0349">Heme</keyword>
<gene>
    <name evidence="9" type="ORF">FMUND_2251</name>
</gene>
<comment type="caution">
    <text evidence="9">The sequence shown here is derived from an EMBL/GenBank/DDBJ whole genome shotgun (WGS) entry which is preliminary data.</text>
</comment>
<comment type="similarity">
    <text evidence="1 7">Belongs to the cytochrome P450 family.</text>
</comment>
<dbReference type="PANTHER" id="PTHR46300">
    <property type="entry name" value="P450, PUTATIVE (EUROFUNG)-RELATED-RELATED"/>
    <property type="match status" value="1"/>
</dbReference>
<evidence type="ECO:0000313" key="10">
    <source>
        <dbReference type="Proteomes" id="UP000544331"/>
    </source>
</evidence>
<dbReference type="GO" id="GO:0004497">
    <property type="term" value="F:monooxygenase activity"/>
    <property type="evidence" value="ECO:0007669"/>
    <property type="project" value="UniProtKB-KW"/>
</dbReference>
<keyword evidence="3 7" id="KW-0560">Oxidoreductase</keyword>
<dbReference type="GO" id="GO:0016705">
    <property type="term" value="F:oxidoreductase activity, acting on paired donors, with incorporation or reduction of molecular oxygen"/>
    <property type="evidence" value="ECO:0007669"/>
    <property type="project" value="InterPro"/>
</dbReference>
<dbReference type="PRINTS" id="PR00385">
    <property type="entry name" value="P450"/>
</dbReference>
<dbReference type="PANTHER" id="PTHR46300:SF2">
    <property type="entry name" value="CYTOCHROME P450 MONOOXYGENASE ALNH-RELATED"/>
    <property type="match status" value="1"/>
</dbReference>
<reference evidence="9 10" key="1">
    <citation type="submission" date="2020-05" db="EMBL/GenBank/DDBJ databases">
        <title>Identification and distribution of gene clusters putatively required for synthesis of sphingolipid metabolism inhibitors in phylogenetically diverse species of the filamentous fungus Fusarium.</title>
        <authorList>
            <person name="Kim H.-S."/>
            <person name="Busman M."/>
            <person name="Brown D.W."/>
            <person name="Divon H."/>
            <person name="Uhlig S."/>
            <person name="Proctor R.H."/>
        </authorList>
    </citation>
    <scope>NUCLEOTIDE SEQUENCE [LARGE SCALE GENOMIC DNA]</scope>
    <source>
        <strain evidence="9 10">NRRL 66235</strain>
    </source>
</reference>
<dbReference type="GO" id="GO:0020037">
    <property type="term" value="F:heme binding"/>
    <property type="evidence" value="ECO:0007669"/>
    <property type="project" value="InterPro"/>
</dbReference>
<organism evidence="9 10">
    <name type="scientific">Fusarium mundagurra</name>
    <dbReference type="NCBI Taxonomy" id="1567541"/>
    <lineage>
        <taxon>Eukaryota</taxon>
        <taxon>Fungi</taxon>
        <taxon>Dikarya</taxon>
        <taxon>Ascomycota</taxon>
        <taxon>Pezizomycotina</taxon>
        <taxon>Sordariomycetes</taxon>
        <taxon>Hypocreomycetidae</taxon>
        <taxon>Hypocreales</taxon>
        <taxon>Nectriaceae</taxon>
        <taxon>Fusarium</taxon>
        <taxon>Fusarium fujikuroi species complex</taxon>
    </lineage>
</organism>
<keyword evidence="2 6" id="KW-0479">Metal-binding</keyword>
<dbReference type="Pfam" id="PF00067">
    <property type="entry name" value="p450"/>
    <property type="match status" value="1"/>
</dbReference>
<proteinExistence type="inferred from homology"/>
<dbReference type="SUPFAM" id="SSF48264">
    <property type="entry name" value="Cytochrome P450"/>
    <property type="match status" value="1"/>
</dbReference>
<evidence type="ECO:0000256" key="8">
    <source>
        <dbReference type="SAM" id="Phobius"/>
    </source>
</evidence>
<evidence type="ECO:0000256" key="6">
    <source>
        <dbReference type="PIRSR" id="PIRSR602401-1"/>
    </source>
</evidence>
<keyword evidence="4 6" id="KW-0408">Iron</keyword>
<evidence type="ECO:0000256" key="7">
    <source>
        <dbReference type="RuleBase" id="RU000461"/>
    </source>
</evidence>
<protein>
    <submittedName>
        <fullName evidence="9">Cytochrome P450 monooxygenase oxidoreductase</fullName>
    </submittedName>
</protein>
<dbReference type="Gene3D" id="1.10.630.10">
    <property type="entry name" value="Cytochrome P450"/>
    <property type="match status" value="1"/>
</dbReference>
<evidence type="ECO:0000256" key="4">
    <source>
        <dbReference type="ARBA" id="ARBA00023004"/>
    </source>
</evidence>
<keyword evidence="5 7" id="KW-0503">Monooxygenase</keyword>